<feature type="transmembrane region" description="Helical" evidence="1">
    <location>
        <begin position="7"/>
        <end position="28"/>
    </location>
</feature>
<dbReference type="EMBL" id="BQXY01000003">
    <property type="protein sequence ID" value="GKU25617.1"/>
    <property type="molecule type" value="Genomic_DNA"/>
</dbReference>
<keyword evidence="1" id="KW-1133">Transmembrane helix</keyword>
<dbReference type="RefSeq" id="WP_261852563.1">
    <property type="nucleotide sequence ID" value="NZ_BQXY01000003.1"/>
</dbReference>
<keyword evidence="3" id="KW-1185">Reference proteome</keyword>
<organism evidence="2 3">
    <name type="scientific">Clostridium folliculivorans</name>
    <dbReference type="NCBI Taxonomy" id="2886038"/>
    <lineage>
        <taxon>Bacteria</taxon>
        <taxon>Bacillati</taxon>
        <taxon>Bacillota</taxon>
        <taxon>Clostridia</taxon>
        <taxon>Eubacteriales</taxon>
        <taxon>Clostridiaceae</taxon>
        <taxon>Clostridium</taxon>
    </lineage>
</organism>
<feature type="transmembrane region" description="Helical" evidence="1">
    <location>
        <begin position="57"/>
        <end position="74"/>
    </location>
</feature>
<dbReference type="Proteomes" id="UP001057868">
    <property type="component" value="Unassembled WGS sequence"/>
</dbReference>
<reference evidence="2" key="1">
    <citation type="journal article" date="2023" name="Int. J. Syst. Evol. Microbiol.">
        <title>&lt;i&gt;Clostridium folliculivorans&lt;/i&gt; sp. nov., isolated from soil samples of an organic paddy in Japan.</title>
        <authorList>
            <person name="Tazawa J."/>
            <person name="Kobayashi H."/>
            <person name="Tanizawa Y."/>
            <person name="Uchino A."/>
            <person name="Tanaka F."/>
            <person name="Urashima Y."/>
            <person name="Miura S."/>
            <person name="Sakamoto M."/>
            <person name="Ohkuma M."/>
            <person name="Tohno M."/>
        </authorList>
    </citation>
    <scope>NUCLEOTIDE SEQUENCE</scope>
    <source>
        <strain evidence="2">D1-1</strain>
    </source>
</reference>
<sequence length="108" mass="12381">MSSRFRKFIIFLGIVNLIFSALVFANLASPMERVYGIPSLVTFISSIGILKYKKWGVYLYFFSLTISLIIHISMRSDYINNLFLILNLLLIYPVRASWKSFSGIGTTK</sequence>
<accession>A0A9W5Y366</accession>
<feature type="transmembrane region" description="Helical" evidence="1">
    <location>
        <begin position="80"/>
        <end position="98"/>
    </location>
</feature>
<keyword evidence="1" id="KW-0812">Transmembrane</keyword>
<name>A0A9W5Y366_9CLOT</name>
<evidence type="ECO:0000313" key="3">
    <source>
        <dbReference type="Proteomes" id="UP001057868"/>
    </source>
</evidence>
<evidence type="ECO:0000256" key="1">
    <source>
        <dbReference type="SAM" id="Phobius"/>
    </source>
</evidence>
<evidence type="ECO:0000313" key="2">
    <source>
        <dbReference type="EMBL" id="GKU25617.1"/>
    </source>
</evidence>
<protein>
    <submittedName>
        <fullName evidence="2">Uncharacterized protein</fullName>
    </submittedName>
</protein>
<feature type="transmembrane region" description="Helical" evidence="1">
    <location>
        <begin position="34"/>
        <end position="50"/>
    </location>
</feature>
<keyword evidence="1" id="KW-0472">Membrane</keyword>
<comment type="caution">
    <text evidence="2">The sequence shown here is derived from an EMBL/GenBank/DDBJ whole genome shotgun (WGS) entry which is preliminary data.</text>
</comment>
<proteinExistence type="predicted"/>
<gene>
    <name evidence="2" type="ORF">CFOLD11_24430</name>
</gene>
<dbReference type="AlphaFoldDB" id="A0A9W5Y366"/>